<keyword evidence="9" id="KW-0378">Hydrolase</keyword>
<dbReference type="Pfam" id="PF00912">
    <property type="entry name" value="Transgly"/>
    <property type="match status" value="1"/>
</dbReference>
<evidence type="ECO:0000259" key="19">
    <source>
        <dbReference type="Pfam" id="PF00905"/>
    </source>
</evidence>
<evidence type="ECO:0000256" key="2">
    <source>
        <dbReference type="ARBA" id="ARBA00007739"/>
    </source>
</evidence>
<dbReference type="EMBL" id="LWBR01000013">
    <property type="protein sequence ID" value="KZN97227.1"/>
    <property type="molecule type" value="Genomic_DNA"/>
</dbReference>
<dbReference type="NCBIfam" id="TIGR02074">
    <property type="entry name" value="PBP_1a_fam"/>
    <property type="match status" value="1"/>
</dbReference>
<dbReference type="GO" id="GO:0008360">
    <property type="term" value="P:regulation of cell shape"/>
    <property type="evidence" value="ECO:0007669"/>
    <property type="project" value="UniProtKB-KW"/>
</dbReference>
<reference evidence="21 22" key="1">
    <citation type="submission" date="2016-04" db="EMBL/GenBank/DDBJ databases">
        <title>Draft genome sequence of Aeribacillus pallidus 8m3 from petroleum reservoir.</title>
        <authorList>
            <person name="Poltaraus A.B."/>
            <person name="Nazina T.N."/>
            <person name="Tourova T.P."/>
            <person name="Malakho S.M."/>
            <person name="Korshunova A.V."/>
            <person name="Sokolova D.S."/>
        </authorList>
    </citation>
    <scope>NUCLEOTIDE SEQUENCE [LARGE SCALE GENOMIC DNA]</scope>
    <source>
        <strain evidence="21 22">8m3</strain>
    </source>
</reference>
<protein>
    <submittedName>
        <fullName evidence="21">Penicillin-binding protein</fullName>
    </submittedName>
</protein>
<dbReference type="STRING" id="33936.AZI98_05720"/>
<dbReference type="InterPro" id="IPR036950">
    <property type="entry name" value="PBP_transglycosylase"/>
</dbReference>
<dbReference type="SUPFAM" id="SSF53955">
    <property type="entry name" value="Lysozyme-like"/>
    <property type="match status" value="1"/>
</dbReference>
<organism evidence="21 22">
    <name type="scientific">Aeribacillus pallidus</name>
    <dbReference type="NCBI Taxonomy" id="33936"/>
    <lineage>
        <taxon>Bacteria</taxon>
        <taxon>Bacillati</taxon>
        <taxon>Bacillota</taxon>
        <taxon>Bacilli</taxon>
        <taxon>Bacillales</taxon>
        <taxon>Bacillaceae</taxon>
        <taxon>Aeribacillus</taxon>
    </lineage>
</organism>
<dbReference type="PANTHER" id="PTHR32282:SF32">
    <property type="entry name" value="PENICILLIN-BINDING PROTEIN 2A"/>
    <property type="match status" value="1"/>
</dbReference>
<evidence type="ECO:0000256" key="11">
    <source>
        <dbReference type="ARBA" id="ARBA00022984"/>
    </source>
</evidence>
<keyword evidence="15" id="KW-0961">Cell wall biogenesis/degradation</keyword>
<evidence type="ECO:0000256" key="9">
    <source>
        <dbReference type="ARBA" id="ARBA00022801"/>
    </source>
</evidence>
<dbReference type="GO" id="GO:0030288">
    <property type="term" value="C:outer membrane-bounded periplasmic space"/>
    <property type="evidence" value="ECO:0007669"/>
    <property type="project" value="TreeGrafter"/>
</dbReference>
<dbReference type="GO" id="GO:0009252">
    <property type="term" value="P:peptidoglycan biosynthetic process"/>
    <property type="evidence" value="ECO:0007669"/>
    <property type="project" value="UniProtKB-KW"/>
</dbReference>
<evidence type="ECO:0000256" key="17">
    <source>
        <dbReference type="ARBA" id="ARBA00049902"/>
    </source>
</evidence>
<sequence>MISGIVLSAAVLSIIAYFAMIWIGAIVVDEKKLVLHSATSLIDQEGRPITKLYLENREIIDIDKVPKHVQNAFIAVEDKRFYEHHGIDFRAISRALFKDIAAFKKVEGGSTITQQLAKNVFLTNDKTVLRKMTEAIIAIYLEQKYSKRKILEMYLNQIYFGHGVYGIQSASKFFFNKDASELTIEEGALLAGLPKAPAAYSPILHPEKSLERRNAILTLMERENYISPEQAVRSQGKTLGLNIHKTEDKPWLSAYIDMVFEEAENKYHLSNEELLKGGYKITVPINIDVQEKAFKVFKEKAYFQGTKDDAQGAFILLDNKTGGVLAAIGGRNYVSKGFNRLTAKRQPGSTFKPIAVYAPAMEEGLFQPYSLLKDEKLDYKGYSPSNYDGRYDGHVTMFDALIHSKNAPSVWVLDKLGIDKSKEYLEKNGIYIEDKGLAIALGGLKYGVSPFDLANAYRTFANNGQYSKPYFIQKIVNANGDVVAEVKKQKYQVFSPQTSWNMTRMLEQVVKEGTAKAGQYEGALAGKTGTTSFPGKKGAVMDAWFVGYTPDVTGAVWIGYDRTDEEHFLKGGSDYPTKMFKNILSGLKFEEKTSFTIPKKVKDLEKPIRLSRIPSLSATYQFHALQLFKVTLKWPAQDDDRVVYRIYERSGESKKLVGSVKGKGEYEIPYINIFSEHFYQVVPYNPQTHQEGEGTDFVSPRWE</sequence>
<dbReference type="AlphaFoldDB" id="A0A161ZV86"/>
<dbReference type="InterPro" id="IPR001460">
    <property type="entry name" value="PCN-bd_Tpept"/>
</dbReference>
<dbReference type="SUPFAM" id="SSF56601">
    <property type="entry name" value="beta-lactamase/transpeptidase-like"/>
    <property type="match status" value="1"/>
</dbReference>
<dbReference type="PANTHER" id="PTHR32282">
    <property type="entry name" value="BINDING PROTEIN TRANSPEPTIDASE, PUTATIVE-RELATED"/>
    <property type="match status" value="1"/>
</dbReference>
<evidence type="ECO:0000256" key="16">
    <source>
        <dbReference type="ARBA" id="ARBA00034000"/>
    </source>
</evidence>
<keyword evidence="11" id="KW-0573">Peptidoglycan synthesis</keyword>
<comment type="similarity">
    <text evidence="1">In the C-terminal section; belongs to the transpeptidase family.</text>
</comment>
<keyword evidence="12 18" id="KW-1133">Transmembrane helix</keyword>
<accession>A0A161ZV86</accession>
<evidence type="ECO:0000259" key="20">
    <source>
        <dbReference type="Pfam" id="PF00912"/>
    </source>
</evidence>
<keyword evidence="3" id="KW-1003">Cell membrane</keyword>
<evidence type="ECO:0000256" key="15">
    <source>
        <dbReference type="ARBA" id="ARBA00023316"/>
    </source>
</evidence>
<keyword evidence="14" id="KW-0511">Multifunctional enzyme</keyword>
<feature type="domain" description="Glycosyl transferase family 51" evidence="20">
    <location>
        <begin position="46"/>
        <end position="220"/>
    </location>
</feature>
<comment type="catalytic activity">
    <reaction evidence="17">
        <text>[GlcNAc-(1-&gt;4)-Mur2Ac(oyl-L-Ala-gamma-D-Glu-L-Lys-D-Ala-D-Ala)](n)-di-trans,octa-cis-undecaprenyl diphosphate + beta-D-GlcNAc-(1-&gt;4)-Mur2Ac(oyl-L-Ala-gamma-D-Glu-L-Lys-D-Ala-D-Ala)-di-trans,octa-cis-undecaprenyl diphosphate = [GlcNAc-(1-&gt;4)-Mur2Ac(oyl-L-Ala-gamma-D-Glu-L-Lys-D-Ala-D-Ala)](n+1)-di-trans,octa-cis-undecaprenyl diphosphate + di-trans,octa-cis-undecaprenyl diphosphate + H(+)</text>
        <dbReference type="Rhea" id="RHEA:23708"/>
        <dbReference type="Rhea" id="RHEA-COMP:9602"/>
        <dbReference type="Rhea" id="RHEA-COMP:9603"/>
        <dbReference type="ChEBI" id="CHEBI:15378"/>
        <dbReference type="ChEBI" id="CHEBI:58405"/>
        <dbReference type="ChEBI" id="CHEBI:60033"/>
        <dbReference type="ChEBI" id="CHEBI:78435"/>
        <dbReference type="EC" id="2.4.99.28"/>
    </reaction>
</comment>
<evidence type="ECO:0000256" key="10">
    <source>
        <dbReference type="ARBA" id="ARBA00022960"/>
    </source>
</evidence>
<evidence type="ECO:0000256" key="18">
    <source>
        <dbReference type="SAM" id="Phobius"/>
    </source>
</evidence>
<dbReference type="Gene3D" id="3.40.710.10">
    <property type="entry name" value="DD-peptidase/beta-lactamase superfamily"/>
    <property type="match status" value="1"/>
</dbReference>
<dbReference type="GO" id="GO:0009002">
    <property type="term" value="F:serine-type D-Ala-D-Ala carboxypeptidase activity"/>
    <property type="evidence" value="ECO:0007669"/>
    <property type="project" value="UniProtKB-EC"/>
</dbReference>
<evidence type="ECO:0000313" key="21">
    <source>
        <dbReference type="EMBL" id="KZN97227.1"/>
    </source>
</evidence>
<evidence type="ECO:0000256" key="4">
    <source>
        <dbReference type="ARBA" id="ARBA00022645"/>
    </source>
</evidence>
<dbReference type="InterPro" id="IPR001264">
    <property type="entry name" value="Glyco_trans_51"/>
</dbReference>
<name>A0A161ZV86_9BACI</name>
<dbReference type="GO" id="GO:0008658">
    <property type="term" value="F:penicillin binding"/>
    <property type="evidence" value="ECO:0007669"/>
    <property type="project" value="InterPro"/>
</dbReference>
<evidence type="ECO:0000256" key="13">
    <source>
        <dbReference type="ARBA" id="ARBA00023136"/>
    </source>
</evidence>
<dbReference type="FunFam" id="1.10.3810.10:FF:000001">
    <property type="entry name" value="Penicillin-binding protein 1A"/>
    <property type="match status" value="1"/>
</dbReference>
<evidence type="ECO:0000256" key="8">
    <source>
        <dbReference type="ARBA" id="ARBA00022692"/>
    </source>
</evidence>
<dbReference type="GO" id="GO:0008955">
    <property type="term" value="F:peptidoglycan glycosyltransferase activity"/>
    <property type="evidence" value="ECO:0007669"/>
    <property type="project" value="UniProtKB-EC"/>
</dbReference>
<evidence type="ECO:0000256" key="14">
    <source>
        <dbReference type="ARBA" id="ARBA00023268"/>
    </source>
</evidence>
<dbReference type="Proteomes" id="UP000076476">
    <property type="component" value="Unassembled WGS sequence"/>
</dbReference>
<dbReference type="Pfam" id="PF00905">
    <property type="entry name" value="Transpeptidase"/>
    <property type="match status" value="1"/>
</dbReference>
<comment type="similarity">
    <text evidence="2">In the N-terminal section; belongs to the glycosyltransferase 51 family.</text>
</comment>
<dbReference type="GO" id="GO:0071555">
    <property type="term" value="P:cell wall organization"/>
    <property type="evidence" value="ECO:0007669"/>
    <property type="project" value="UniProtKB-KW"/>
</dbReference>
<evidence type="ECO:0000256" key="7">
    <source>
        <dbReference type="ARBA" id="ARBA00022679"/>
    </source>
</evidence>
<evidence type="ECO:0000256" key="1">
    <source>
        <dbReference type="ARBA" id="ARBA00007090"/>
    </source>
</evidence>
<keyword evidence="6" id="KW-0328">Glycosyltransferase</keyword>
<evidence type="ECO:0000256" key="3">
    <source>
        <dbReference type="ARBA" id="ARBA00022475"/>
    </source>
</evidence>
<comment type="catalytic activity">
    <reaction evidence="16">
        <text>Preferential cleavage: (Ac)2-L-Lys-D-Ala-|-D-Ala. Also transpeptidation of peptidyl-alanyl moieties that are N-acyl substituents of D-alanine.</text>
        <dbReference type="EC" id="3.4.16.4"/>
    </reaction>
</comment>
<dbReference type="InterPro" id="IPR023346">
    <property type="entry name" value="Lysozyme-like_dom_sf"/>
</dbReference>
<keyword evidence="7" id="KW-0808">Transferase</keyword>
<dbReference type="InterPro" id="IPR012338">
    <property type="entry name" value="Beta-lactam/transpept-like"/>
</dbReference>
<evidence type="ECO:0000256" key="5">
    <source>
        <dbReference type="ARBA" id="ARBA00022670"/>
    </source>
</evidence>
<dbReference type="InterPro" id="IPR050396">
    <property type="entry name" value="Glycosyltr_51/Transpeptidase"/>
</dbReference>
<dbReference type="RefSeq" id="WP_063387480.1">
    <property type="nucleotide sequence ID" value="NZ_LWBR01000013.1"/>
</dbReference>
<keyword evidence="10" id="KW-0133">Cell shape</keyword>
<keyword evidence="22" id="KW-1185">Reference proteome</keyword>
<dbReference type="OrthoDB" id="9766909at2"/>
<feature type="transmembrane region" description="Helical" evidence="18">
    <location>
        <begin position="6"/>
        <end position="28"/>
    </location>
</feature>
<keyword evidence="4" id="KW-0121">Carboxypeptidase</keyword>
<keyword evidence="5" id="KW-0645">Protease</keyword>
<dbReference type="Gene3D" id="1.10.3810.10">
    <property type="entry name" value="Biosynthetic peptidoglycan transglycosylase-like"/>
    <property type="match status" value="1"/>
</dbReference>
<gene>
    <name evidence="21" type="ORF">AZI98_05720</name>
</gene>
<feature type="domain" description="Penicillin-binding protein transpeptidase" evidence="19">
    <location>
        <begin position="312"/>
        <end position="584"/>
    </location>
</feature>
<keyword evidence="8 18" id="KW-0812">Transmembrane</keyword>
<evidence type="ECO:0000313" key="22">
    <source>
        <dbReference type="Proteomes" id="UP000076476"/>
    </source>
</evidence>
<proteinExistence type="inferred from homology"/>
<keyword evidence="13 18" id="KW-0472">Membrane</keyword>
<comment type="caution">
    <text evidence="21">The sequence shown here is derived from an EMBL/GenBank/DDBJ whole genome shotgun (WGS) entry which is preliminary data.</text>
</comment>
<dbReference type="GO" id="GO:0006508">
    <property type="term" value="P:proteolysis"/>
    <property type="evidence" value="ECO:0007669"/>
    <property type="project" value="UniProtKB-KW"/>
</dbReference>
<evidence type="ECO:0000256" key="6">
    <source>
        <dbReference type="ARBA" id="ARBA00022676"/>
    </source>
</evidence>
<evidence type="ECO:0000256" key="12">
    <source>
        <dbReference type="ARBA" id="ARBA00022989"/>
    </source>
</evidence>